<dbReference type="EMBL" id="JBHSNS010000013">
    <property type="protein sequence ID" value="MFC5731176.1"/>
    <property type="molecule type" value="Genomic_DNA"/>
</dbReference>
<sequence length="70" mass="8493">MTIKPLGVPDDWDDNHILLFEEFCAFIRTPQRTVREWRRLNRGPKWWRFNGNGRLYTTVAELRRFLEAGE</sequence>
<name>A0ABW0ZNG8_9ACTN</name>
<accession>A0ABW0ZNG8</accession>
<reference evidence="2" key="1">
    <citation type="journal article" date="2019" name="Int. J. Syst. Evol. Microbiol.">
        <title>The Global Catalogue of Microorganisms (GCM) 10K type strain sequencing project: providing services to taxonomists for standard genome sequencing and annotation.</title>
        <authorList>
            <consortium name="The Broad Institute Genomics Platform"/>
            <consortium name="The Broad Institute Genome Sequencing Center for Infectious Disease"/>
            <person name="Wu L."/>
            <person name="Ma J."/>
        </authorList>
    </citation>
    <scope>NUCLEOTIDE SEQUENCE [LARGE SCALE GENOMIC DNA]</scope>
    <source>
        <strain evidence="2">YIM 94188</strain>
    </source>
</reference>
<evidence type="ECO:0008006" key="3">
    <source>
        <dbReference type="Google" id="ProtNLM"/>
    </source>
</evidence>
<comment type="caution">
    <text evidence="1">The sequence shown here is derived from an EMBL/GenBank/DDBJ whole genome shotgun (WGS) entry which is preliminary data.</text>
</comment>
<organism evidence="1 2">
    <name type="scientific">Nocardioides vastitatis</name>
    <dbReference type="NCBI Taxonomy" id="2568655"/>
    <lineage>
        <taxon>Bacteria</taxon>
        <taxon>Bacillati</taxon>
        <taxon>Actinomycetota</taxon>
        <taxon>Actinomycetes</taxon>
        <taxon>Propionibacteriales</taxon>
        <taxon>Nocardioidaceae</taxon>
        <taxon>Nocardioides</taxon>
    </lineage>
</organism>
<proteinExistence type="predicted"/>
<dbReference type="Proteomes" id="UP001596072">
    <property type="component" value="Unassembled WGS sequence"/>
</dbReference>
<evidence type="ECO:0000313" key="2">
    <source>
        <dbReference type="Proteomes" id="UP001596072"/>
    </source>
</evidence>
<keyword evidence="2" id="KW-1185">Reference proteome</keyword>
<evidence type="ECO:0000313" key="1">
    <source>
        <dbReference type="EMBL" id="MFC5731176.1"/>
    </source>
</evidence>
<protein>
    <recommendedName>
        <fullName evidence="3">DNA-binding protein</fullName>
    </recommendedName>
</protein>
<gene>
    <name evidence="1" type="ORF">ACFPQB_19855</name>
</gene>
<dbReference type="RefSeq" id="WP_136435399.1">
    <property type="nucleotide sequence ID" value="NZ_JBHSNS010000013.1"/>
</dbReference>